<dbReference type="EMBL" id="CP112998">
    <property type="protein sequence ID" value="WAC11764.1"/>
    <property type="molecule type" value="Genomic_DNA"/>
</dbReference>
<dbReference type="KEGG" id="dpf:ON006_29025"/>
<accession>A0A9E8N8A7</accession>
<dbReference type="Gene3D" id="3.40.50.10140">
    <property type="entry name" value="Toll/interleukin-1 receptor homology (TIR) domain"/>
    <property type="match status" value="1"/>
</dbReference>
<dbReference type="PROSITE" id="PS50104">
    <property type="entry name" value="TIR"/>
    <property type="match status" value="1"/>
</dbReference>
<dbReference type="AlphaFoldDB" id="A0A9E8N8A7"/>
<dbReference type="SMART" id="SM00255">
    <property type="entry name" value="TIR"/>
    <property type="match status" value="1"/>
</dbReference>
<dbReference type="SUPFAM" id="SSF52200">
    <property type="entry name" value="Toll/Interleukin receptor TIR domain"/>
    <property type="match status" value="1"/>
</dbReference>
<evidence type="ECO:0000259" key="1">
    <source>
        <dbReference type="PROSITE" id="PS50104"/>
    </source>
</evidence>
<dbReference type="Proteomes" id="UP001164653">
    <property type="component" value="Chromosome"/>
</dbReference>
<keyword evidence="3" id="KW-1185">Reference proteome</keyword>
<evidence type="ECO:0000313" key="2">
    <source>
        <dbReference type="EMBL" id="WAC11764.1"/>
    </source>
</evidence>
<proteinExistence type="predicted"/>
<feature type="domain" description="TIR" evidence="1">
    <location>
        <begin position="1"/>
        <end position="123"/>
    </location>
</feature>
<dbReference type="InterPro" id="IPR042342">
    <property type="entry name" value="TTC22"/>
</dbReference>
<gene>
    <name evidence="2" type="ORF">ON006_29025</name>
</gene>
<dbReference type="InterPro" id="IPR035897">
    <property type="entry name" value="Toll_tir_struct_dom_sf"/>
</dbReference>
<organism evidence="2 3">
    <name type="scientific">Dyadobacter pollutisoli</name>
    <dbReference type="NCBI Taxonomy" id="2910158"/>
    <lineage>
        <taxon>Bacteria</taxon>
        <taxon>Pseudomonadati</taxon>
        <taxon>Bacteroidota</taxon>
        <taxon>Cytophagia</taxon>
        <taxon>Cytophagales</taxon>
        <taxon>Spirosomataceae</taxon>
        <taxon>Dyadobacter</taxon>
    </lineage>
</organism>
<sequence>MSVFISYSSKDHEFADRLALALVAKRIKVWLDKWEMQPGDSLLDKIQNGLTDSSYLLVVLSKNSVESEWCKKELNSGLMREIEERKVHIIPIIIDDCKVPVFLREKVYADFRKEFKDGFDELIRPLYKLFSENMGRKVSGDFIIDYAFNWGKRNGFYFLDIDLITWYQSQSKSLLIQLHLTGNNEATKKFDAYLAAGVPFVMREIVTSSLRSSEKISALRFYIQSDNPHIAHTKIGDPKTNTNFDLNIRAVQMGVDNNMAILLDLVDYLNIMAEESEQRMREDMLKFRAI</sequence>
<name>A0A9E8N8A7_9BACT</name>
<keyword evidence="2" id="KW-0675">Receptor</keyword>
<dbReference type="PANTHER" id="PTHR16253:SF0">
    <property type="entry name" value="TETRATRICOPEPTIDE REPEAT PROTEIN 22"/>
    <property type="match status" value="1"/>
</dbReference>
<dbReference type="GO" id="GO:0007165">
    <property type="term" value="P:signal transduction"/>
    <property type="evidence" value="ECO:0007669"/>
    <property type="project" value="InterPro"/>
</dbReference>
<dbReference type="PANTHER" id="PTHR16253">
    <property type="entry name" value="TETRATRICOPEPTIDE REPEAT PROTEIN 22"/>
    <property type="match status" value="1"/>
</dbReference>
<dbReference type="RefSeq" id="WP_244821677.1">
    <property type="nucleotide sequence ID" value="NZ_CP112998.1"/>
</dbReference>
<protein>
    <submittedName>
        <fullName evidence="2">Toll/interleukin-1 receptor domain-containing protein</fullName>
    </submittedName>
</protein>
<dbReference type="InterPro" id="IPR000157">
    <property type="entry name" value="TIR_dom"/>
</dbReference>
<evidence type="ECO:0000313" key="3">
    <source>
        <dbReference type="Proteomes" id="UP001164653"/>
    </source>
</evidence>
<reference evidence="2" key="1">
    <citation type="submission" date="2022-11" db="EMBL/GenBank/DDBJ databases">
        <title>Dyadobacter pollutisoli sp. nov., isolated from plastic dumped soil.</title>
        <authorList>
            <person name="Kim J.M."/>
            <person name="Kim K.R."/>
            <person name="Lee J.K."/>
            <person name="Hao L."/>
            <person name="Jeon C.O."/>
        </authorList>
    </citation>
    <scope>NUCLEOTIDE SEQUENCE</scope>
    <source>
        <strain evidence="2">U1</strain>
    </source>
</reference>
<dbReference type="Pfam" id="PF13676">
    <property type="entry name" value="TIR_2"/>
    <property type="match status" value="1"/>
</dbReference>